<evidence type="ECO:0000313" key="5">
    <source>
        <dbReference type="EMBL" id="OJH38580.1"/>
    </source>
</evidence>
<feature type="domain" description="Aspartyl/asparaginy/proline hydroxylase" evidence="4">
    <location>
        <begin position="89"/>
        <end position="249"/>
    </location>
</feature>
<keyword evidence="6" id="KW-1185">Reference proteome</keyword>
<gene>
    <name evidence="5" type="ORF">BON30_20265</name>
</gene>
<dbReference type="OrthoDB" id="21665at2"/>
<dbReference type="SUPFAM" id="SSF51197">
    <property type="entry name" value="Clavaminate synthase-like"/>
    <property type="match status" value="1"/>
</dbReference>
<dbReference type="InterPro" id="IPR027443">
    <property type="entry name" value="IPNS-like_sf"/>
</dbReference>
<dbReference type="InterPro" id="IPR007803">
    <property type="entry name" value="Asp/Arg/Pro-Hydrxlase"/>
</dbReference>
<dbReference type="InterPro" id="IPR051821">
    <property type="entry name" value="Asp/Asn_beta-hydroxylase"/>
</dbReference>
<dbReference type="Proteomes" id="UP000182229">
    <property type="component" value="Unassembled WGS sequence"/>
</dbReference>
<dbReference type="PANTHER" id="PTHR46332:SF5">
    <property type="entry name" value="ASPARTATE BETA-HYDROXYLASE DOMAIN CONTAINING 2"/>
    <property type="match status" value="1"/>
</dbReference>
<keyword evidence="3" id="KW-0560">Oxidoreductase</keyword>
<dbReference type="Pfam" id="PF05118">
    <property type="entry name" value="Asp_Arg_Hydrox"/>
    <property type="match status" value="1"/>
</dbReference>
<reference evidence="5 6" key="2">
    <citation type="submission" date="2016-12" db="EMBL/GenBank/DDBJ databases">
        <title>Draft Genome Sequence of Cystobacter ferrugineus Strain Cbfe23.</title>
        <authorList>
            <person name="Akbar S."/>
            <person name="Dowd S.E."/>
            <person name="Stevens D.C."/>
        </authorList>
    </citation>
    <scope>NUCLEOTIDE SEQUENCE [LARGE SCALE GENOMIC DNA]</scope>
    <source>
        <strain evidence="5 6">Cbfe23</strain>
    </source>
</reference>
<dbReference type="AlphaFoldDB" id="A0A1L9B8J6"/>
<dbReference type="RefSeq" id="WP_071900028.1">
    <property type="nucleotide sequence ID" value="NZ_MPIN01000005.1"/>
</dbReference>
<organism evidence="5 6">
    <name type="scientific">Cystobacter ferrugineus</name>
    <dbReference type="NCBI Taxonomy" id="83449"/>
    <lineage>
        <taxon>Bacteria</taxon>
        <taxon>Pseudomonadati</taxon>
        <taxon>Myxococcota</taxon>
        <taxon>Myxococcia</taxon>
        <taxon>Myxococcales</taxon>
        <taxon>Cystobacterineae</taxon>
        <taxon>Archangiaceae</taxon>
        <taxon>Cystobacter</taxon>
    </lineage>
</organism>
<evidence type="ECO:0000259" key="4">
    <source>
        <dbReference type="Pfam" id="PF05118"/>
    </source>
</evidence>
<evidence type="ECO:0000313" key="6">
    <source>
        <dbReference type="Proteomes" id="UP000182229"/>
    </source>
</evidence>
<evidence type="ECO:0000256" key="1">
    <source>
        <dbReference type="ARBA" id="ARBA00007730"/>
    </source>
</evidence>
<name>A0A1L9B8J6_9BACT</name>
<evidence type="ECO:0000256" key="2">
    <source>
        <dbReference type="ARBA" id="ARBA00022964"/>
    </source>
</evidence>
<comment type="caution">
    <text evidence="5">The sequence shown here is derived from an EMBL/GenBank/DDBJ whole genome shotgun (WGS) entry which is preliminary data.</text>
</comment>
<dbReference type="GO" id="GO:0051213">
    <property type="term" value="F:dioxygenase activity"/>
    <property type="evidence" value="ECO:0007669"/>
    <property type="project" value="UniProtKB-KW"/>
</dbReference>
<dbReference type="Gene3D" id="2.60.120.330">
    <property type="entry name" value="B-lactam Antibiotic, Isopenicillin N Synthase, Chain"/>
    <property type="match status" value="1"/>
</dbReference>
<evidence type="ECO:0000256" key="3">
    <source>
        <dbReference type="ARBA" id="ARBA00023002"/>
    </source>
</evidence>
<dbReference type="STRING" id="83449.BON30_20265"/>
<dbReference type="EMBL" id="MPIN01000005">
    <property type="protein sequence ID" value="OJH38580.1"/>
    <property type="molecule type" value="Genomic_DNA"/>
</dbReference>
<protein>
    <recommendedName>
        <fullName evidence="4">Aspartyl/asparaginy/proline hydroxylase domain-containing protein</fullName>
    </recommendedName>
</protein>
<accession>A0A1L9B8J6</accession>
<comment type="similarity">
    <text evidence="1">Belongs to the aspartyl/asparaginyl beta-hydroxylase family.</text>
</comment>
<sequence>MARPAPAFLTPQVLQSVQHGVMQLIERFGEKELERVLHAVAIITGDAPEPQLDPMQRPGMLYIPGLPERRWTDADTYPETRQVADILREAWPKMREEYLAFMAAQGRLQSYVPPEQAERYLQAGMTRFDDWSGLFMNRDGRKYEEHYEAMPETARTLERLAPYLMVQHESFFSVFRPGTVLKPHCDATNAKLSVHLGVIIPEKCGIKVGGIERRWVEGETYYFDETFEHEAWNLDTTPRVCFLSDIWHPELTQVERIALSALIETATSQGNLAA</sequence>
<reference evidence="6" key="1">
    <citation type="submission" date="2016-11" db="EMBL/GenBank/DDBJ databases">
        <authorList>
            <person name="Shukria A."/>
            <person name="Stevens D.C."/>
        </authorList>
    </citation>
    <scope>NUCLEOTIDE SEQUENCE [LARGE SCALE GENOMIC DNA]</scope>
    <source>
        <strain evidence="6">Cbfe23</strain>
    </source>
</reference>
<dbReference type="GO" id="GO:0016020">
    <property type="term" value="C:membrane"/>
    <property type="evidence" value="ECO:0007669"/>
    <property type="project" value="TreeGrafter"/>
</dbReference>
<proteinExistence type="inferred from homology"/>
<dbReference type="PANTHER" id="PTHR46332">
    <property type="entry name" value="ASPARTATE BETA-HYDROXYLASE DOMAIN-CONTAINING PROTEIN 2"/>
    <property type="match status" value="1"/>
</dbReference>
<keyword evidence="2" id="KW-0223">Dioxygenase</keyword>